<dbReference type="PROSITE" id="PS00507">
    <property type="entry name" value="NI_HGENASE_L_1"/>
    <property type="match status" value="1"/>
</dbReference>
<dbReference type="GO" id="GO:0030313">
    <property type="term" value="C:cell envelope"/>
    <property type="evidence" value="ECO:0007669"/>
    <property type="project" value="UniProtKB-SubCell"/>
</dbReference>
<sequence length="483" mass="52034">MTRRVVGPFNRVEGDLEIKLDIDGGAVRAAFINSPLFRGFEQILVGKSPSDALVYTPRICGICSVSQSMAAASALAAMQGVAIPDNGALVQNLVMAAENTADHLTHFYLFFMPDFARAVYRAEPWFGAAEARFKAVSGTAAREVLPARAEFLHLMGILAGRWPHTLGLQPGGTTRAVGGSEQVRLLATVASLRRFLETSLFADTLEQVTALDSEAALDAWMDAAPSERGDLRHFLVVSKVMGLDKLGRGTGRYLSYGAYGMNGGHAFRRGIVEAGRPRAFRSAEIAEDHASSWLARPAAPAHPSHGLTLPEPDAPGGYTWCKAPRLAGSVVEVGALARQIVDGHPLIVDLVARGGGNARTRIIARMLEIARIVPLMEAWVRTIRPREPFCAHAAMPPDGECEGLVEAARGALGHWMEVRDGRIANYQIVAPTTWNFSPRDENGVPGVCEQALVDAPVREGEIEPVAVQHIVRSFDPCMVCTVH</sequence>
<comment type="subcellular location">
    <subcellularLocation>
        <location evidence="2">Cell envelope</location>
    </subcellularLocation>
</comment>
<feature type="binding site" evidence="7">
    <location>
        <position position="477"/>
    </location>
    <ligand>
        <name>Ni(2+)</name>
        <dbReference type="ChEBI" id="CHEBI:49786"/>
    </ligand>
</feature>
<feature type="binding site" evidence="7">
    <location>
        <position position="483"/>
    </location>
    <ligand>
        <name>Mg(2+)</name>
        <dbReference type="ChEBI" id="CHEBI:18420"/>
    </ligand>
</feature>
<feature type="binding site" evidence="7">
    <location>
        <position position="480"/>
    </location>
    <ligand>
        <name>Fe cation</name>
        <dbReference type="ChEBI" id="CHEBI:24875"/>
    </ligand>
</feature>
<dbReference type="InterPro" id="IPR001501">
    <property type="entry name" value="Ni-dep_hyd_lsu"/>
</dbReference>
<evidence type="ECO:0000256" key="7">
    <source>
        <dbReference type="PIRSR" id="PIRSR601501-1"/>
    </source>
</evidence>
<dbReference type="EMBL" id="CP076134">
    <property type="protein sequence ID" value="QWG14605.1"/>
    <property type="molecule type" value="Genomic_DNA"/>
</dbReference>
<dbReference type="Proteomes" id="UP000680839">
    <property type="component" value="Chromosome"/>
</dbReference>
<evidence type="ECO:0000313" key="9">
    <source>
        <dbReference type="Proteomes" id="UP000680839"/>
    </source>
</evidence>
<proteinExistence type="inferred from homology"/>
<evidence type="ECO:0000256" key="6">
    <source>
        <dbReference type="ARBA" id="ARBA00023002"/>
    </source>
</evidence>
<keyword evidence="6" id="KW-0560">Oxidoreductase</keyword>
<dbReference type="GO" id="GO:0016151">
    <property type="term" value="F:nickel cation binding"/>
    <property type="evidence" value="ECO:0007669"/>
    <property type="project" value="InterPro"/>
</dbReference>
<name>A0A975NGX2_9BRAD</name>
<feature type="binding site" evidence="7">
    <location>
        <position position="428"/>
    </location>
    <ligand>
        <name>Mg(2+)</name>
        <dbReference type="ChEBI" id="CHEBI:18420"/>
    </ligand>
</feature>
<dbReference type="InterPro" id="IPR018194">
    <property type="entry name" value="Ni-dep_hyd_lsu_Ni_BS"/>
</dbReference>
<keyword evidence="7" id="KW-0460">Magnesium</keyword>
<keyword evidence="4 7" id="KW-0533">Nickel</keyword>
<reference evidence="8" key="1">
    <citation type="submission" date="2021-06" db="EMBL/GenBank/DDBJ databases">
        <title>Bradyrhizobium sp. S2-20-1 Genome sequencing.</title>
        <authorList>
            <person name="Jin L."/>
        </authorList>
    </citation>
    <scope>NUCLEOTIDE SEQUENCE</scope>
    <source>
        <strain evidence="8">S2-20-1</strain>
    </source>
</reference>
<keyword evidence="5 7" id="KW-0479">Metal-binding</keyword>
<dbReference type="RefSeq" id="WP_215623214.1">
    <property type="nucleotide sequence ID" value="NZ_CP076134.1"/>
</dbReference>
<feature type="binding site" evidence="7">
    <location>
        <position position="63"/>
    </location>
    <ligand>
        <name>Fe cation</name>
        <dbReference type="ChEBI" id="CHEBI:24875"/>
    </ligand>
</feature>
<dbReference type="PANTHER" id="PTHR42958">
    <property type="entry name" value="HYDROGENASE-2 LARGE CHAIN"/>
    <property type="match status" value="1"/>
</dbReference>
<dbReference type="Pfam" id="PF00374">
    <property type="entry name" value="NiFeSe_Hases"/>
    <property type="match status" value="2"/>
</dbReference>
<comment type="cofactor">
    <cofactor evidence="1 7">
        <name>Ni(2+)</name>
        <dbReference type="ChEBI" id="CHEBI:49786"/>
    </cofactor>
</comment>
<evidence type="ECO:0000256" key="5">
    <source>
        <dbReference type="ARBA" id="ARBA00022723"/>
    </source>
</evidence>
<evidence type="ECO:0000256" key="4">
    <source>
        <dbReference type="ARBA" id="ARBA00022596"/>
    </source>
</evidence>
<dbReference type="InterPro" id="IPR029014">
    <property type="entry name" value="NiFe-Hase_large"/>
</dbReference>
<gene>
    <name evidence="8" type="ORF">KMZ29_08060</name>
</gene>
<evidence type="ECO:0000256" key="1">
    <source>
        <dbReference type="ARBA" id="ARBA00001967"/>
    </source>
</evidence>
<feature type="binding site" evidence="7">
    <location>
        <position position="60"/>
    </location>
    <ligand>
        <name>Ni(2+)</name>
        <dbReference type="ChEBI" id="CHEBI:49786"/>
    </ligand>
</feature>
<evidence type="ECO:0000256" key="3">
    <source>
        <dbReference type="ARBA" id="ARBA00009292"/>
    </source>
</evidence>
<dbReference type="AlphaFoldDB" id="A0A975NGX2"/>
<evidence type="ECO:0000313" key="8">
    <source>
        <dbReference type="EMBL" id="QWG14605.1"/>
    </source>
</evidence>
<feature type="binding site" evidence="7">
    <location>
        <position position="63"/>
    </location>
    <ligand>
        <name>Ni(2+)</name>
        <dbReference type="ChEBI" id="CHEBI:49786"/>
    </ligand>
</feature>
<dbReference type="PANTHER" id="PTHR42958:SF4">
    <property type="entry name" value="HYDROGENASE EXPRESSION_FORMATION PROTEIN HUPK"/>
    <property type="match status" value="1"/>
</dbReference>
<protein>
    <submittedName>
        <fullName evidence="8">Nickel-dependent hydrogenase large subunit</fullName>
    </submittedName>
</protein>
<dbReference type="GO" id="GO:0008901">
    <property type="term" value="F:ferredoxin hydrogenase activity"/>
    <property type="evidence" value="ECO:0007669"/>
    <property type="project" value="InterPro"/>
</dbReference>
<dbReference type="Gene3D" id="1.10.645.10">
    <property type="entry name" value="Cytochrome-c3 Hydrogenase, chain B"/>
    <property type="match status" value="1"/>
</dbReference>
<keyword evidence="7" id="KW-0408">Iron</keyword>
<dbReference type="SUPFAM" id="SSF56762">
    <property type="entry name" value="HydB/Nqo4-like"/>
    <property type="match status" value="1"/>
</dbReference>
<evidence type="ECO:0000256" key="2">
    <source>
        <dbReference type="ARBA" id="ARBA00004196"/>
    </source>
</evidence>
<feature type="binding site" evidence="7">
    <location>
        <position position="41"/>
    </location>
    <ligand>
        <name>Mg(2+)</name>
        <dbReference type="ChEBI" id="CHEBI:18420"/>
    </ligand>
</feature>
<organism evidence="8 9">
    <name type="scientific">Bradyrhizobium sediminis</name>
    <dbReference type="NCBI Taxonomy" id="2840469"/>
    <lineage>
        <taxon>Bacteria</taxon>
        <taxon>Pseudomonadati</taxon>
        <taxon>Pseudomonadota</taxon>
        <taxon>Alphaproteobacteria</taxon>
        <taxon>Hyphomicrobiales</taxon>
        <taxon>Nitrobacteraceae</taxon>
        <taxon>Bradyrhizobium</taxon>
    </lineage>
</organism>
<dbReference type="InterPro" id="IPR050867">
    <property type="entry name" value="NiFe/NiFeSe_hydrgnase_LSU"/>
</dbReference>
<accession>A0A975NGX2</accession>
<comment type="cofactor">
    <cofactor evidence="7">
        <name>Fe cation</name>
        <dbReference type="ChEBI" id="CHEBI:24875"/>
    </cofactor>
</comment>
<comment type="similarity">
    <text evidence="3">Belongs to the [NiFe]/[NiFeSe] hydrogenase large subunit family.</text>
</comment>